<evidence type="ECO:0000313" key="2">
    <source>
        <dbReference type="EMBL" id="RHZ84987.1"/>
    </source>
</evidence>
<evidence type="ECO:0000313" key="3">
    <source>
        <dbReference type="Proteomes" id="UP000266861"/>
    </source>
</evidence>
<accession>A0A397JBQ8</accession>
<proteinExistence type="predicted"/>
<gene>
    <name evidence="2" type="ORF">Glove_74g98</name>
</gene>
<reference evidence="2 3" key="1">
    <citation type="submission" date="2018-08" db="EMBL/GenBank/DDBJ databases">
        <title>Genome and evolution of the arbuscular mycorrhizal fungus Diversispora epigaea (formerly Glomus versiforme) and its bacterial endosymbionts.</title>
        <authorList>
            <person name="Sun X."/>
            <person name="Fei Z."/>
            <person name="Harrison M."/>
        </authorList>
    </citation>
    <scope>NUCLEOTIDE SEQUENCE [LARGE SCALE GENOMIC DNA]</scope>
    <source>
        <strain evidence="2 3">IT104</strain>
    </source>
</reference>
<keyword evidence="3" id="KW-1185">Reference proteome</keyword>
<dbReference type="AlphaFoldDB" id="A0A397JBQ8"/>
<dbReference type="OrthoDB" id="2432577at2759"/>
<dbReference type="Proteomes" id="UP000266861">
    <property type="component" value="Unassembled WGS sequence"/>
</dbReference>
<comment type="caution">
    <text evidence="2">The sequence shown here is derived from an EMBL/GenBank/DDBJ whole genome shotgun (WGS) entry which is preliminary data.</text>
</comment>
<evidence type="ECO:0000256" key="1">
    <source>
        <dbReference type="SAM" id="MobiDB-lite"/>
    </source>
</evidence>
<dbReference type="EMBL" id="PQFF01000070">
    <property type="protein sequence ID" value="RHZ84987.1"/>
    <property type="molecule type" value="Genomic_DNA"/>
</dbReference>
<organism evidence="2 3">
    <name type="scientific">Diversispora epigaea</name>
    <dbReference type="NCBI Taxonomy" id="1348612"/>
    <lineage>
        <taxon>Eukaryota</taxon>
        <taxon>Fungi</taxon>
        <taxon>Fungi incertae sedis</taxon>
        <taxon>Mucoromycota</taxon>
        <taxon>Glomeromycotina</taxon>
        <taxon>Glomeromycetes</taxon>
        <taxon>Diversisporales</taxon>
        <taxon>Diversisporaceae</taxon>
        <taxon>Diversispora</taxon>
    </lineage>
</organism>
<sequence length="136" mass="16004">MIVTVPVPNPESLPDSNLQSQNLNARRSNESIKQYGSRLQKRYKKLCYEDYNQLRTLKAYQVLYDTLLQIDEEAYSHIEPTKQTKEEQEFFGEFEIEKANLQHELFPIVQPEIDLEASPGPRTQAYREIDLLNQKK</sequence>
<feature type="region of interest" description="Disordered" evidence="1">
    <location>
        <begin position="1"/>
        <end position="20"/>
    </location>
</feature>
<protein>
    <submittedName>
        <fullName evidence="2">Uncharacterized protein</fullName>
    </submittedName>
</protein>
<name>A0A397JBQ8_9GLOM</name>